<gene>
    <name evidence="1" type="ORF">V1286_007329</name>
</gene>
<protein>
    <submittedName>
        <fullName evidence="1">PAS domain-containing protein</fullName>
    </submittedName>
</protein>
<organism evidence="1 2">
    <name type="scientific">Bradyrhizobium algeriense</name>
    <dbReference type="NCBI Taxonomy" id="634784"/>
    <lineage>
        <taxon>Bacteria</taxon>
        <taxon>Pseudomonadati</taxon>
        <taxon>Pseudomonadota</taxon>
        <taxon>Alphaproteobacteria</taxon>
        <taxon>Hyphomicrobiales</taxon>
        <taxon>Nitrobacteraceae</taxon>
        <taxon>Bradyrhizobium</taxon>
    </lineage>
</organism>
<sequence length="90" mass="10255">MSLHRKLSPGFSRAVNYLLRSRAGVRRATGAPSDQDIATTMEKLDAALNNMSHGLCKFRPDNRLLLWNDRYVKMYRLVPDRLHVGSCRPA</sequence>
<dbReference type="Proteomes" id="UP001364224">
    <property type="component" value="Unassembled WGS sequence"/>
</dbReference>
<evidence type="ECO:0000313" key="1">
    <source>
        <dbReference type="EMBL" id="MEH2559800.1"/>
    </source>
</evidence>
<keyword evidence="2" id="KW-1185">Reference proteome</keyword>
<dbReference type="EMBL" id="JAZHRV010000001">
    <property type="protein sequence ID" value="MEH2559800.1"/>
    <property type="molecule type" value="Genomic_DNA"/>
</dbReference>
<accession>A0ABU8BML3</accession>
<proteinExistence type="predicted"/>
<name>A0ABU8BML3_9BRAD</name>
<dbReference type="RefSeq" id="WP_334488261.1">
    <property type="nucleotide sequence ID" value="NZ_JAZHRV010000001.1"/>
</dbReference>
<reference evidence="1 2" key="1">
    <citation type="submission" date="2024-02" db="EMBL/GenBank/DDBJ databases">
        <title>Adaptive strategies in a cosmopolitan and abundant soil bacterium.</title>
        <authorList>
            <person name="Carini P."/>
        </authorList>
    </citation>
    <scope>NUCLEOTIDE SEQUENCE [LARGE SCALE GENOMIC DNA]</scope>
    <source>
        <strain evidence="1 2">AZCC 1608</strain>
    </source>
</reference>
<comment type="caution">
    <text evidence="1">The sequence shown here is derived from an EMBL/GenBank/DDBJ whole genome shotgun (WGS) entry which is preliminary data.</text>
</comment>
<evidence type="ECO:0000313" key="2">
    <source>
        <dbReference type="Proteomes" id="UP001364224"/>
    </source>
</evidence>
<dbReference type="Pfam" id="PF12860">
    <property type="entry name" value="PAS_7"/>
    <property type="match status" value="1"/>
</dbReference>